<dbReference type="InterPro" id="IPR005821">
    <property type="entry name" value="Ion_trans_dom"/>
</dbReference>
<keyword evidence="4 6" id="KW-0472">Membrane</keyword>
<protein>
    <submittedName>
        <fullName evidence="8">TRPM3</fullName>
    </submittedName>
</protein>
<dbReference type="GO" id="GO:0030001">
    <property type="term" value="P:metal ion transport"/>
    <property type="evidence" value="ECO:0007669"/>
    <property type="project" value="TreeGrafter"/>
</dbReference>
<keyword evidence="3 6" id="KW-1133">Transmembrane helix</keyword>
<dbReference type="EMBL" id="CACVKT020000676">
    <property type="protein sequence ID" value="CAC5361695.1"/>
    <property type="molecule type" value="Genomic_DNA"/>
</dbReference>
<gene>
    <name evidence="8" type="ORF">MCOR_3723</name>
</gene>
<feature type="transmembrane region" description="Helical" evidence="6">
    <location>
        <begin position="232"/>
        <end position="250"/>
    </location>
</feature>
<organism evidence="8 9">
    <name type="scientific">Mytilus coruscus</name>
    <name type="common">Sea mussel</name>
    <dbReference type="NCBI Taxonomy" id="42192"/>
    <lineage>
        <taxon>Eukaryota</taxon>
        <taxon>Metazoa</taxon>
        <taxon>Spiralia</taxon>
        <taxon>Lophotrochozoa</taxon>
        <taxon>Mollusca</taxon>
        <taxon>Bivalvia</taxon>
        <taxon>Autobranchia</taxon>
        <taxon>Pteriomorphia</taxon>
        <taxon>Mytilida</taxon>
        <taxon>Mytiloidea</taxon>
        <taxon>Mytilidae</taxon>
        <taxon>Mytilinae</taxon>
        <taxon>Mytilus</taxon>
    </lineage>
</organism>
<dbReference type="Pfam" id="PF00520">
    <property type="entry name" value="Ion_trans"/>
    <property type="match status" value="1"/>
</dbReference>
<evidence type="ECO:0000313" key="8">
    <source>
        <dbReference type="EMBL" id="CAC5361695.1"/>
    </source>
</evidence>
<accession>A0A6J8A7F0</accession>
<feature type="transmembrane region" description="Helical" evidence="6">
    <location>
        <begin position="12"/>
        <end position="28"/>
    </location>
</feature>
<feature type="transmembrane region" description="Helical" evidence="6">
    <location>
        <begin position="142"/>
        <end position="162"/>
    </location>
</feature>
<sequence length="351" mass="41273">MWYGTEKLDSRTLGFLALLTAYAYMLLFDYSDEGITYTDYFIIAWMASFFVDESKQHIVSIIRRKWKSYASDWWNRLDWLSMIVYSSGMLLKLWQGPQFRDASKVLLVAAFILLSIRILNLCCMSAILGPKLVMIREMFRDTFSFMIIMTVIMMCYNISFYARLYPNSEFSWQQMEKIIQNGYWMLFGELNLDGDTLSEPDCTFNRTVYESSEYLQRCPTPLGVQLMPYLKAFYGLIAVILLLNLLIAMYREIDLTEVDRITMLQRQLDTNSKKQEKQNDKNDRRNQKLSKIAKSKENEEEFTEDEEDEIVLSSSSSDEDDSESRSMTSDEEFKSKNILEAIHRIYTGNMH</sequence>
<evidence type="ECO:0000256" key="2">
    <source>
        <dbReference type="ARBA" id="ARBA00022692"/>
    </source>
</evidence>
<comment type="subcellular location">
    <subcellularLocation>
        <location evidence="1">Membrane</location>
        <topology evidence="1">Multi-pass membrane protein</topology>
    </subcellularLocation>
</comment>
<feature type="compositionally biased region" description="Basic and acidic residues" evidence="5">
    <location>
        <begin position="271"/>
        <end position="286"/>
    </location>
</feature>
<evidence type="ECO:0000256" key="4">
    <source>
        <dbReference type="ARBA" id="ARBA00023136"/>
    </source>
</evidence>
<name>A0A6J8A7F0_MYTCO</name>
<evidence type="ECO:0000313" key="9">
    <source>
        <dbReference type="Proteomes" id="UP000507470"/>
    </source>
</evidence>
<evidence type="ECO:0000256" key="5">
    <source>
        <dbReference type="SAM" id="MobiDB-lite"/>
    </source>
</evidence>
<evidence type="ECO:0000259" key="7">
    <source>
        <dbReference type="Pfam" id="PF00520"/>
    </source>
</evidence>
<feature type="domain" description="Ion transport" evidence="7">
    <location>
        <begin position="20"/>
        <end position="249"/>
    </location>
</feature>
<evidence type="ECO:0000256" key="1">
    <source>
        <dbReference type="ARBA" id="ARBA00004141"/>
    </source>
</evidence>
<keyword evidence="2 6" id="KW-0812">Transmembrane</keyword>
<keyword evidence="9" id="KW-1185">Reference proteome</keyword>
<reference evidence="8 9" key="1">
    <citation type="submission" date="2020-06" db="EMBL/GenBank/DDBJ databases">
        <authorList>
            <person name="Li R."/>
            <person name="Bekaert M."/>
        </authorList>
    </citation>
    <scope>NUCLEOTIDE SEQUENCE [LARGE SCALE GENOMIC DNA]</scope>
    <source>
        <strain evidence="9">wild</strain>
    </source>
</reference>
<evidence type="ECO:0000256" key="3">
    <source>
        <dbReference type="ARBA" id="ARBA00022989"/>
    </source>
</evidence>
<proteinExistence type="predicted"/>
<dbReference type="PANTHER" id="PTHR13800">
    <property type="entry name" value="TRANSIENT RECEPTOR POTENTIAL CATION CHANNEL, SUBFAMILY M, MEMBER 6"/>
    <property type="match status" value="1"/>
</dbReference>
<evidence type="ECO:0000256" key="6">
    <source>
        <dbReference type="SAM" id="Phobius"/>
    </source>
</evidence>
<dbReference type="GO" id="GO:0005886">
    <property type="term" value="C:plasma membrane"/>
    <property type="evidence" value="ECO:0007669"/>
    <property type="project" value="TreeGrafter"/>
</dbReference>
<dbReference type="PANTHER" id="PTHR13800:SF1">
    <property type="entry name" value="TRANSIENT RECEPTOR POTENTIAL CATION CHANNEL TRPM"/>
    <property type="match status" value="1"/>
</dbReference>
<feature type="transmembrane region" description="Helical" evidence="6">
    <location>
        <begin position="106"/>
        <end position="130"/>
    </location>
</feature>
<dbReference type="GO" id="GO:0005261">
    <property type="term" value="F:monoatomic cation channel activity"/>
    <property type="evidence" value="ECO:0007669"/>
    <property type="project" value="TreeGrafter"/>
</dbReference>
<dbReference type="InterPro" id="IPR050927">
    <property type="entry name" value="TRPM"/>
</dbReference>
<feature type="compositionally biased region" description="Acidic residues" evidence="5">
    <location>
        <begin position="298"/>
        <end position="310"/>
    </location>
</feature>
<dbReference type="AlphaFoldDB" id="A0A6J8A7F0"/>
<feature type="region of interest" description="Disordered" evidence="5">
    <location>
        <begin position="268"/>
        <end position="333"/>
    </location>
</feature>
<dbReference type="OrthoDB" id="6068913at2759"/>
<dbReference type="Proteomes" id="UP000507470">
    <property type="component" value="Unassembled WGS sequence"/>
</dbReference>